<gene>
    <name evidence="2" type="ORF">FPB0191_01662</name>
</gene>
<accession>A0A0A7S219</accession>
<feature type="domain" description="PIN like" evidence="1">
    <location>
        <begin position="24"/>
        <end position="238"/>
    </location>
</feature>
<reference evidence="2 3" key="1">
    <citation type="journal article" date="2014" name="Appl. Environ. Microbiol.">
        <title>Gut symbionts from distinct hosts exhibit genotoxic activity via divergent colibactin biosynthetic pathways.</title>
        <authorList>
            <person name="Engel P."/>
            <person name="Vizcaino M.I."/>
            <person name="Crawford J.M."/>
        </authorList>
    </citation>
    <scope>NUCLEOTIDE SEQUENCE [LARGE SCALE GENOMIC DNA]</scope>
    <source>
        <strain evidence="2 3">PEB0191</strain>
    </source>
</reference>
<organism evidence="2 3">
    <name type="scientific">Frischella perrara</name>
    <dbReference type="NCBI Taxonomy" id="1267021"/>
    <lineage>
        <taxon>Bacteria</taxon>
        <taxon>Pseudomonadati</taxon>
        <taxon>Pseudomonadota</taxon>
        <taxon>Gammaproteobacteria</taxon>
        <taxon>Orbales</taxon>
        <taxon>Orbaceae</taxon>
        <taxon>Frischella</taxon>
    </lineage>
</organism>
<evidence type="ECO:0000259" key="1">
    <source>
        <dbReference type="Pfam" id="PF18476"/>
    </source>
</evidence>
<evidence type="ECO:0000313" key="2">
    <source>
        <dbReference type="EMBL" id="AJA45478.1"/>
    </source>
</evidence>
<keyword evidence="3" id="KW-1185">Reference proteome</keyword>
<dbReference type="Pfam" id="PF18476">
    <property type="entry name" value="PIN_8"/>
    <property type="match status" value="1"/>
</dbReference>
<dbReference type="OrthoDB" id="9182727at2"/>
<dbReference type="EMBL" id="CP009056">
    <property type="protein sequence ID" value="AJA45478.1"/>
    <property type="molecule type" value="Genomic_DNA"/>
</dbReference>
<evidence type="ECO:0000313" key="3">
    <source>
        <dbReference type="Proteomes" id="UP000030901"/>
    </source>
</evidence>
<dbReference type="AlphaFoldDB" id="A0A0A7S219"/>
<dbReference type="InterPro" id="IPR041578">
    <property type="entry name" value="PIN_8"/>
</dbReference>
<dbReference type="RefSeq" id="WP_039105261.1">
    <property type="nucleotide sequence ID" value="NZ_CP009056.1"/>
</dbReference>
<dbReference type="STRING" id="1267021.FPB0191_01662"/>
<dbReference type="HOGENOM" id="CLU_045114_1_0_6"/>
<sequence length="369" mass="44075">MRETFREYYPLSREEHKLIWNKAIIVFDTNVLLNFYRYSPNTFQTFSKILNMLSNKIWIPFQVAEEVHAYRLSVIDNQIKIYYEYRKKLDKLQKDFENEIKSPFISKLLLSETKDGFNKIKEELLVKEQFFKNLIQNDNILDTISNIFDKKIGRPLSKQEFQTILIKEGEKRFDNKSLALFMNDNSTSSDRYNDLMLWFQLINKAQSDKCPILFITDDIKNNWWIQNESKTFSPDYNLLREFYNMTGELFYMYRAFNFLEYAKTLTKVGDIDETVMNEVKQFSSNEQMIYIEIKNDKNKDLNQLLEMITNDGYEIFQQNSKNDIVILQIILPNMNDIFEIFSSKLKTFSSLTNIEILHVSSVVSRSIEE</sequence>
<proteinExistence type="predicted"/>
<dbReference type="Proteomes" id="UP000030901">
    <property type="component" value="Chromosome"/>
</dbReference>
<name>A0A0A7S219_FRIPE</name>
<dbReference type="KEGG" id="fpp:FPB0191_01662"/>
<protein>
    <recommendedName>
        <fullName evidence="1">PIN like domain-containing protein</fullName>
    </recommendedName>
</protein>